<dbReference type="InterPro" id="IPR000795">
    <property type="entry name" value="T_Tr_GTP-bd_dom"/>
</dbReference>
<dbReference type="FunFam" id="3.40.50.300:FF:000091">
    <property type="entry name" value="Probable GTP-binding protein 1"/>
    <property type="match status" value="1"/>
</dbReference>
<dbReference type="SUPFAM" id="SSF50465">
    <property type="entry name" value="EF-Tu/eEF-1alpha/eIF2-gamma C-terminal domain"/>
    <property type="match status" value="1"/>
</dbReference>
<evidence type="ECO:0000256" key="6">
    <source>
        <dbReference type="SAM" id="MobiDB-lite"/>
    </source>
</evidence>
<dbReference type="InterPro" id="IPR004161">
    <property type="entry name" value="EFTu-like_2"/>
</dbReference>
<reference evidence="8 9" key="1">
    <citation type="journal article" date="2023" name="Commun. Biol.">
        <title>Reorganization of the ancestral sex-determining regions during the evolution of trioecy in Pleodorina starrii.</title>
        <authorList>
            <person name="Takahashi K."/>
            <person name="Suzuki S."/>
            <person name="Kawai-Toyooka H."/>
            <person name="Yamamoto K."/>
            <person name="Hamaji T."/>
            <person name="Ootsuki R."/>
            <person name="Yamaguchi H."/>
            <person name="Kawachi M."/>
            <person name="Higashiyama T."/>
            <person name="Nozaki H."/>
        </authorList>
    </citation>
    <scope>NUCLEOTIDE SEQUENCE [LARGE SCALE GENOMIC DNA]</scope>
    <source>
        <strain evidence="8 9">NIES-4479</strain>
    </source>
</reference>
<comment type="function">
    <text evidence="1">This protein promotes the GTP-dependent binding of aminoacyl-tRNA to the A-site of ribosomes during protein biosynthesis.</text>
</comment>
<evidence type="ECO:0000313" key="9">
    <source>
        <dbReference type="Proteomes" id="UP001165080"/>
    </source>
</evidence>
<keyword evidence="5" id="KW-0342">GTP-binding</keyword>
<dbReference type="Pfam" id="PF00009">
    <property type="entry name" value="GTP_EFTU"/>
    <property type="match status" value="1"/>
</dbReference>
<evidence type="ECO:0000259" key="7">
    <source>
        <dbReference type="PROSITE" id="PS51722"/>
    </source>
</evidence>
<accession>A0A9W6BQY5</accession>
<keyword evidence="4" id="KW-0547">Nucleotide-binding</keyword>
<dbReference type="FunFam" id="2.40.30.10:FF:000014">
    <property type="entry name" value="Probable GTP-binding protein 1"/>
    <property type="match status" value="1"/>
</dbReference>
<dbReference type="GO" id="GO:0003924">
    <property type="term" value="F:GTPase activity"/>
    <property type="evidence" value="ECO:0007669"/>
    <property type="project" value="InterPro"/>
</dbReference>
<dbReference type="Gene3D" id="2.40.30.10">
    <property type="entry name" value="Translation factors"/>
    <property type="match status" value="1"/>
</dbReference>
<feature type="compositionally biased region" description="Low complexity" evidence="6">
    <location>
        <begin position="721"/>
        <end position="734"/>
    </location>
</feature>
<dbReference type="CDD" id="cd03694">
    <property type="entry name" value="GTPBP_II"/>
    <property type="match status" value="1"/>
</dbReference>
<dbReference type="InterPro" id="IPR035531">
    <property type="entry name" value="GTPBP1-like"/>
</dbReference>
<comment type="similarity">
    <text evidence="2">Belongs to the TRAFAC class translation factor GTPase superfamily. Classic translation factor GTPase family. EF-Tu/EF-1A subfamily.</text>
</comment>
<keyword evidence="9" id="KW-1185">Reference proteome</keyword>
<dbReference type="Proteomes" id="UP001165080">
    <property type="component" value="Unassembled WGS sequence"/>
</dbReference>
<dbReference type="PROSITE" id="PS51722">
    <property type="entry name" value="G_TR_2"/>
    <property type="match status" value="1"/>
</dbReference>
<dbReference type="SUPFAM" id="SSF50447">
    <property type="entry name" value="Translation proteins"/>
    <property type="match status" value="1"/>
</dbReference>
<dbReference type="CDD" id="cd04165">
    <property type="entry name" value="GTPBP1_like"/>
    <property type="match status" value="1"/>
</dbReference>
<feature type="region of interest" description="Disordered" evidence="6">
    <location>
        <begin position="110"/>
        <end position="131"/>
    </location>
</feature>
<dbReference type="InterPro" id="IPR009000">
    <property type="entry name" value="Transl_B-barrel_sf"/>
</dbReference>
<dbReference type="PANTHER" id="PTHR43721:SF9">
    <property type="entry name" value="GTP-BINDING PROTEIN 1"/>
    <property type="match status" value="1"/>
</dbReference>
<evidence type="ECO:0000313" key="8">
    <source>
        <dbReference type="EMBL" id="GLC56734.1"/>
    </source>
</evidence>
<organism evidence="8 9">
    <name type="scientific">Pleodorina starrii</name>
    <dbReference type="NCBI Taxonomy" id="330485"/>
    <lineage>
        <taxon>Eukaryota</taxon>
        <taxon>Viridiplantae</taxon>
        <taxon>Chlorophyta</taxon>
        <taxon>core chlorophytes</taxon>
        <taxon>Chlorophyceae</taxon>
        <taxon>CS clade</taxon>
        <taxon>Chlamydomonadales</taxon>
        <taxon>Volvocaceae</taxon>
        <taxon>Pleodorina</taxon>
    </lineage>
</organism>
<feature type="compositionally biased region" description="Low complexity" evidence="6">
    <location>
        <begin position="685"/>
        <end position="698"/>
    </location>
</feature>
<feature type="domain" description="Tr-type G" evidence="7">
    <location>
        <begin position="232"/>
        <end position="460"/>
    </location>
</feature>
<feature type="compositionally biased region" description="Basic and acidic residues" evidence="6">
    <location>
        <begin position="670"/>
        <end position="684"/>
    </location>
</feature>
<feature type="compositionally biased region" description="Gly residues" evidence="6">
    <location>
        <begin position="699"/>
        <end position="720"/>
    </location>
</feature>
<dbReference type="InterPro" id="IPR027417">
    <property type="entry name" value="P-loop_NTPase"/>
</dbReference>
<evidence type="ECO:0000256" key="2">
    <source>
        <dbReference type="ARBA" id="ARBA00007249"/>
    </source>
</evidence>
<sequence length="734" mass="76648">MSHHHGKHKGMHHLSAHNHDAHGWVEGITSLKADDRAVELLADEPERLPGAMNGKASASAAAAATAAAAAVAGQRAAAPAGPAGSGSADATLAGAGNAAAATISAAATPEGAAAAPGPPGAGAGPAPGVVSLTRPEDFESVLQHALEVMAAEIEAVGEMVLDVGAPMGWGPVGLTVQQLETCLERIRAVVNPLQVDATLVAQRTVQLQTATGPVDCLTADVLLRRRPTSRGPLEVRVAVIGNVDSGKSTMVGVLTRSILDDGRGLARSKVFKHHHEETTGRTSSIGQHTLCLDSKGNILNDNLFRTQTCSDYIARASKVMTLVDLAGHEKYFRTTAYGLTGHLPDYACLIVGANMGVVGMCKEHLGVALALKVPVFFVVTKVDIAPEHILKQTVQNLASILKKPGVKKKPFLVKSQEDVLLCARNMNTDSLAPIFLTSAVTGKGLDLVRLFYNLLPQRHRWVDKQRELAEFVIDETFGVPGVGTVVAGTVKRGVITPNTTLLLGPDIGDGSFKAASIKSIHFKRLPVTMVVAGQTAALALKKTKRNQVRKGMVLVDERLKPCASWEFDADIAILTHSTTIQPRYQAVIHCEIIRQAAKVVAMDRERLRSGDRACVRFRFIQRPEYVTSGTRFVFREGRTKGIGIVVGTEHQPVERSTTAAGGGEAGAINRPDELEADRERERALAEVGAAAPAGVSASGAGGRRSSSGGGAGGIGGGGEAAGAAPGAAVAAVRG</sequence>
<proteinExistence type="inferred from homology"/>
<evidence type="ECO:0000256" key="3">
    <source>
        <dbReference type="ARBA" id="ARBA00021392"/>
    </source>
</evidence>
<evidence type="ECO:0000256" key="4">
    <source>
        <dbReference type="ARBA" id="ARBA00022741"/>
    </source>
</evidence>
<dbReference type="InterPro" id="IPR009001">
    <property type="entry name" value="Transl_elong_EF1A/Init_IF2_C"/>
</dbReference>
<evidence type="ECO:0000256" key="1">
    <source>
        <dbReference type="ARBA" id="ARBA00003982"/>
    </source>
</evidence>
<dbReference type="GO" id="GO:0003746">
    <property type="term" value="F:translation elongation factor activity"/>
    <property type="evidence" value="ECO:0007669"/>
    <property type="project" value="TreeGrafter"/>
</dbReference>
<feature type="region of interest" description="Disordered" evidence="6">
    <location>
        <begin position="649"/>
        <end position="734"/>
    </location>
</feature>
<dbReference type="AlphaFoldDB" id="A0A9W6BQY5"/>
<dbReference type="GO" id="GO:0005525">
    <property type="term" value="F:GTP binding"/>
    <property type="evidence" value="ECO:0007669"/>
    <property type="project" value="UniProtKB-KW"/>
</dbReference>
<protein>
    <recommendedName>
        <fullName evidence="3">Elongation factor Tu, chloroplastic</fullName>
    </recommendedName>
</protein>
<dbReference type="CDD" id="cd03708">
    <property type="entry name" value="GTPBP_III"/>
    <property type="match status" value="1"/>
</dbReference>
<dbReference type="EMBL" id="BRXU01000016">
    <property type="protein sequence ID" value="GLC56734.1"/>
    <property type="molecule type" value="Genomic_DNA"/>
</dbReference>
<dbReference type="SUPFAM" id="SSF52540">
    <property type="entry name" value="P-loop containing nucleoside triphosphate hydrolases"/>
    <property type="match status" value="1"/>
</dbReference>
<name>A0A9W6BQY5_9CHLO</name>
<dbReference type="PANTHER" id="PTHR43721">
    <property type="entry name" value="ELONGATION FACTOR TU-RELATED"/>
    <property type="match status" value="1"/>
</dbReference>
<gene>
    <name evidence="8" type="primary">PLEST007363</name>
    <name evidence="8" type="ORF">PLESTB_001140000</name>
</gene>
<dbReference type="InterPro" id="IPR050055">
    <property type="entry name" value="EF-Tu_GTPase"/>
</dbReference>
<evidence type="ECO:0000256" key="5">
    <source>
        <dbReference type="ARBA" id="ARBA00023134"/>
    </source>
</evidence>
<comment type="caution">
    <text evidence="8">The sequence shown here is derived from an EMBL/GenBank/DDBJ whole genome shotgun (WGS) entry which is preliminary data.</text>
</comment>
<dbReference type="Gene3D" id="3.40.50.300">
    <property type="entry name" value="P-loop containing nucleotide triphosphate hydrolases"/>
    <property type="match status" value="1"/>
</dbReference>
<dbReference type="Pfam" id="PF03144">
    <property type="entry name" value="GTP_EFTU_D2"/>
    <property type="match status" value="1"/>
</dbReference>